<evidence type="ECO:0000259" key="2">
    <source>
        <dbReference type="Pfam" id="PF06439"/>
    </source>
</evidence>
<feature type="chain" id="PRO_5041323814" evidence="1">
    <location>
        <begin position="22"/>
        <end position="243"/>
    </location>
</feature>
<dbReference type="EMBL" id="CP120682">
    <property type="protein sequence ID" value="WKN35042.1"/>
    <property type="molecule type" value="Genomic_DNA"/>
</dbReference>
<gene>
    <name evidence="3" type="ORF">K4G66_21935</name>
</gene>
<dbReference type="InterPro" id="IPR010496">
    <property type="entry name" value="AL/BT2_dom"/>
</dbReference>
<dbReference type="PROSITE" id="PS51257">
    <property type="entry name" value="PROKAR_LIPOPROTEIN"/>
    <property type="match status" value="1"/>
</dbReference>
<feature type="domain" description="3-keto-alpha-glucoside-1,2-lyase/3-keto-2-hydroxy-glucal hydratase" evidence="2">
    <location>
        <begin position="44"/>
        <end position="241"/>
    </location>
</feature>
<proteinExistence type="predicted"/>
<dbReference type="Pfam" id="PF06439">
    <property type="entry name" value="3keto-disac_hyd"/>
    <property type="match status" value="1"/>
</dbReference>
<evidence type="ECO:0000256" key="1">
    <source>
        <dbReference type="SAM" id="SignalP"/>
    </source>
</evidence>
<accession>A0AA49GIW8</accession>
<reference evidence="3" key="1">
    <citation type="journal article" date="2023" name="Comput. Struct. Biotechnol. J.">
        <title>Discovery of a novel marine Bacteroidetes with a rich repertoire of carbohydrate-active enzymes.</title>
        <authorList>
            <person name="Chen B."/>
            <person name="Liu G."/>
            <person name="Chen Q."/>
            <person name="Wang H."/>
            <person name="Liu L."/>
            <person name="Tang K."/>
        </authorList>
    </citation>
    <scope>NUCLEOTIDE SEQUENCE</scope>
    <source>
        <strain evidence="3">TK19036</strain>
    </source>
</reference>
<dbReference type="AlphaFoldDB" id="A0AA49GIW8"/>
<dbReference type="GO" id="GO:0016787">
    <property type="term" value="F:hydrolase activity"/>
    <property type="evidence" value="ECO:0007669"/>
    <property type="project" value="InterPro"/>
</dbReference>
<keyword evidence="1" id="KW-0732">Signal</keyword>
<evidence type="ECO:0000313" key="3">
    <source>
        <dbReference type="EMBL" id="WKN35042.1"/>
    </source>
</evidence>
<feature type="signal peptide" evidence="1">
    <location>
        <begin position="1"/>
        <end position="21"/>
    </location>
</feature>
<organism evidence="3">
    <name type="scientific">Roseihalotalea indica</name>
    <dbReference type="NCBI Taxonomy" id="2867963"/>
    <lineage>
        <taxon>Bacteria</taxon>
        <taxon>Pseudomonadati</taxon>
        <taxon>Bacteroidota</taxon>
        <taxon>Cytophagia</taxon>
        <taxon>Cytophagales</taxon>
        <taxon>Catalimonadaceae</taxon>
        <taxon>Roseihalotalea</taxon>
    </lineage>
</organism>
<reference evidence="3" key="2">
    <citation type="journal article" date="2024" name="Antonie Van Leeuwenhoek">
        <title>Roseihalotalea indica gen. nov., sp. nov., a halophilic Bacteroidetes from mesopelagic Southwest Indian Ocean with higher carbohydrate metabolic potential.</title>
        <authorList>
            <person name="Chen B."/>
            <person name="Zhang M."/>
            <person name="Lin D."/>
            <person name="Ye J."/>
            <person name="Tang K."/>
        </authorList>
    </citation>
    <scope>NUCLEOTIDE SEQUENCE</scope>
    <source>
        <strain evidence="3">TK19036</strain>
    </source>
</reference>
<protein>
    <submittedName>
        <fullName evidence="3">DUF1080 domain-containing protein</fullName>
    </submittedName>
</protein>
<sequence length="243" mass="27342">MNIYRILCTLSLGALLFTACSSPENESAAAESDSTAMTSTEEGGWITLFDGSSLDQWRNYKSDSANWSIEGDALTSPGGQGDLITKEQFGDFELEFDWRIAEGSNSGVIYLSQEGDQYNSTYETGPEYQLIDDENYGTVHNMELEKSQLSGANYALDEPQNSQLKPIGEYNQGKIIVNDGHVEHWLNGQKVVEYELWTDEWNNKVAETKFKDMPDYAKSKEGHIALQDHGDPVWFKNVRIRPL</sequence>
<dbReference type="Gene3D" id="2.60.120.560">
    <property type="entry name" value="Exo-inulinase, domain 1"/>
    <property type="match status" value="1"/>
</dbReference>
<name>A0AA49GIW8_9BACT</name>